<organism evidence="3 4">
    <name type="scientific">Roseivirga thermotolerans</name>
    <dbReference type="NCBI Taxonomy" id="1758176"/>
    <lineage>
        <taxon>Bacteria</taxon>
        <taxon>Pseudomonadati</taxon>
        <taxon>Bacteroidota</taxon>
        <taxon>Cytophagia</taxon>
        <taxon>Cytophagales</taxon>
        <taxon>Roseivirgaceae</taxon>
        <taxon>Roseivirga</taxon>
    </lineage>
</organism>
<feature type="transmembrane region" description="Helical" evidence="2">
    <location>
        <begin position="137"/>
        <end position="166"/>
    </location>
</feature>
<reference evidence="4" key="1">
    <citation type="journal article" date="2019" name="Int. J. Syst. Evol. Microbiol.">
        <title>The Global Catalogue of Microorganisms (GCM) 10K type strain sequencing project: providing services to taxonomists for standard genome sequencing and annotation.</title>
        <authorList>
            <consortium name="The Broad Institute Genomics Platform"/>
            <consortium name="The Broad Institute Genome Sequencing Center for Infectious Disease"/>
            <person name="Wu L."/>
            <person name="Ma J."/>
        </authorList>
    </citation>
    <scope>NUCLEOTIDE SEQUENCE [LARGE SCALE GENOMIC DNA]</scope>
    <source>
        <strain evidence="4">CGMCC 1.15111</strain>
    </source>
</reference>
<dbReference type="InterPro" id="IPR032466">
    <property type="entry name" value="Metal_Hydrolase"/>
</dbReference>
<accession>A0ABQ3I3X3</accession>
<sequence>MPSAKKEIINCHTHIFTRDHVPPFLAKSFVFWPFYYLINLRWITSGIKKWLRFSGRQKYAPNSLYNRVKDFIQAINNHILSGILLKVLAFWLSINAFFVLVSWLSSISPASSGFLAQIEKLQARLAEWFVVLKHPSVVWQISLVVIVVFLIPNSRKIIFTLLKLIWRFLRFIPGKRTFELLERYLLLGRFALYKTQSGVFTRLKNQYPSGTRFVVLPMDMKYMEAGKLPAQGAFKQQMAELVKLKKSSSGQWLEPFVFIDPRRIREEGDSFFSYTVDNGKVNLNDCAIKEYIETQGFSGFKIYPALGYYPFDEDLLPLWKYAADRGIPIMTHAIAGTIFYRGKKKKEWNEHPVFQESDGKGNMRPLSLPEKKNYDFSINFTHPLNYLCLLSEPLLRTLVAKSTKPVLKELFGYVDEQTPLAHHLSHLKVCLAHFGGEEEWVKYLESDRYSFSQQLIKDRSRGIDFRLNQNSSINWNILSQVWRFVDWYSIMCSLMVQYPNVYADISYILSKPRILPLLKETINPDINPQLSQRVLFGTDFYVVRNHFSEKDLLAQLRGGLTELEFDRIARENPVHYLKKY</sequence>
<feature type="transmembrane region" description="Helical" evidence="2">
    <location>
        <begin position="24"/>
        <end position="43"/>
    </location>
</feature>
<evidence type="ECO:0000256" key="2">
    <source>
        <dbReference type="SAM" id="Phobius"/>
    </source>
</evidence>
<dbReference type="Gene3D" id="3.20.20.140">
    <property type="entry name" value="Metal-dependent hydrolases"/>
    <property type="match status" value="1"/>
</dbReference>
<feature type="transmembrane region" description="Helical" evidence="2">
    <location>
        <begin position="83"/>
        <end position="104"/>
    </location>
</feature>
<dbReference type="RefSeq" id="WP_189629722.1">
    <property type="nucleotide sequence ID" value="NZ_BNAG01000002.1"/>
</dbReference>
<dbReference type="Proteomes" id="UP000658258">
    <property type="component" value="Unassembled WGS sequence"/>
</dbReference>
<dbReference type="PANTHER" id="PTHR21240">
    <property type="entry name" value="2-AMINO-3-CARBOXYLMUCONATE-6-SEMIALDEHYDE DECARBOXYLASE"/>
    <property type="match status" value="1"/>
</dbReference>
<dbReference type="EMBL" id="BNAG01000002">
    <property type="protein sequence ID" value="GHE61820.1"/>
    <property type="molecule type" value="Genomic_DNA"/>
</dbReference>
<keyword evidence="4" id="KW-1185">Reference proteome</keyword>
<protein>
    <recommendedName>
        <fullName evidence="5">Amidohydrolase-related domain-containing protein</fullName>
    </recommendedName>
</protein>
<evidence type="ECO:0000256" key="1">
    <source>
        <dbReference type="ARBA" id="ARBA00023239"/>
    </source>
</evidence>
<dbReference type="SUPFAM" id="SSF51556">
    <property type="entry name" value="Metallo-dependent hydrolases"/>
    <property type="match status" value="1"/>
</dbReference>
<keyword evidence="2" id="KW-0812">Transmembrane</keyword>
<comment type="caution">
    <text evidence="3">The sequence shown here is derived from an EMBL/GenBank/DDBJ whole genome shotgun (WGS) entry which is preliminary data.</text>
</comment>
<dbReference type="InterPro" id="IPR032465">
    <property type="entry name" value="ACMSD"/>
</dbReference>
<gene>
    <name evidence="3" type="ORF">GCM10011340_16150</name>
</gene>
<keyword evidence="1" id="KW-0456">Lyase</keyword>
<evidence type="ECO:0000313" key="3">
    <source>
        <dbReference type="EMBL" id="GHE61820.1"/>
    </source>
</evidence>
<dbReference type="PANTHER" id="PTHR21240:SF28">
    <property type="entry name" value="ISO-OROTATE DECARBOXYLASE (EUROFUNG)"/>
    <property type="match status" value="1"/>
</dbReference>
<keyword evidence="2" id="KW-0472">Membrane</keyword>
<evidence type="ECO:0008006" key="5">
    <source>
        <dbReference type="Google" id="ProtNLM"/>
    </source>
</evidence>
<evidence type="ECO:0000313" key="4">
    <source>
        <dbReference type="Proteomes" id="UP000658258"/>
    </source>
</evidence>
<proteinExistence type="predicted"/>
<keyword evidence="2" id="KW-1133">Transmembrane helix</keyword>
<name>A0ABQ3I3X3_9BACT</name>